<keyword evidence="2" id="KW-0472">Membrane</keyword>
<dbReference type="EMBL" id="JAXOVC010000004">
    <property type="protein sequence ID" value="KAK4502229.1"/>
    <property type="molecule type" value="Genomic_DNA"/>
</dbReference>
<feature type="compositionally biased region" description="Basic and acidic residues" evidence="1">
    <location>
        <begin position="498"/>
        <end position="512"/>
    </location>
</feature>
<evidence type="ECO:0000256" key="2">
    <source>
        <dbReference type="SAM" id="Phobius"/>
    </source>
</evidence>
<protein>
    <submittedName>
        <fullName evidence="4">Uncharacterized protein</fullName>
    </submittedName>
</protein>
<evidence type="ECO:0000313" key="5">
    <source>
        <dbReference type="Proteomes" id="UP001305779"/>
    </source>
</evidence>
<keyword evidence="2" id="KW-1133">Transmembrane helix</keyword>
<gene>
    <name evidence="4" type="ORF">PRZ48_005654</name>
</gene>
<accession>A0ABR0ELG4</accession>
<feature type="transmembrane region" description="Helical" evidence="2">
    <location>
        <begin position="61"/>
        <end position="82"/>
    </location>
</feature>
<dbReference type="Proteomes" id="UP001305779">
    <property type="component" value="Unassembled WGS sequence"/>
</dbReference>
<feature type="compositionally biased region" description="Polar residues" evidence="1">
    <location>
        <begin position="432"/>
        <end position="450"/>
    </location>
</feature>
<feature type="region of interest" description="Disordered" evidence="1">
    <location>
        <begin position="126"/>
        <end position="149"/>
    </location>
</feature>
<evidence type="ECO:0000313" key="4">
    <source>
        <dbReference type="EMBL" id="KAK4502229.1"/>
    </source>
</evidence>
<organism evidence="4 5">
    <name type="scientific">Zasmidium cellare</name>
    <name type="common">Wine cellar mold</name>
    <name type="synonym">Racodium cellare</name>
    <dbReference type="NCBI Taxonomy" id="395010"/>
    <lineage>
        <taxon>Eukaryota</taxon>
        <taxon>Fungi</taxon>
        <taxon>Dikarya</taxon>
        <taxon>Ascomycota</taxon>
        <taxon>Pezizomycotina</taxon>
        <taxon>Dothideomycetes</taxon>
        <taxon>Dothideomycetidae</taxon>
        <taxon>Mycosphaerellales</taxon>
        <taxon>Mycosphaerellaceae</taxon>
        <taxon>Zasmidium</taxon>
    </lineage>
</organism>
<feature type="compositionally biased region" description="Basic and acidic residues" evidence="1">
    <location>
        <begin position="523"/>
        <end position="533"/>
    </location>
</feature>
<feature type="compositionally biased region" description="Polar residues" evidence="1">
    <location>
        <begin position="241"/>
        <end position="258"/>
    </location>
</feature>
<reference evidence="4 5" key="1">
    <citation type="journal article" date="2023" name="G3 (Bethesda)">
        <title>A chromosome-level genome assembly of Zasmidium syzygii isolated from banana leaves.</title>
        <authorList>
            <person name="van Westerhoven A.C."/>
            <person name="Mehrabi R."/>
            <person name="Talebi R."/>
            <person name="Steentjes M.B.F."/>
            <person name="Corcolon B."/>
            <person name="Chong P.A."/>
            <person name="Kema G.H.J."/>
            <person name="Seidl M.F."/>
        </authorList>
    </citation>
    <scope>NUCLEOTIDE SEQUENCE [LARGE SCALE GENOMIC DNA]</scope>
    <source>
        <strain evidence="4 5">P124</strain>
    </source>
</reference>
<feature type="region of interest" description="Disordered" evidence="1">
    <location>
        <begin position="479"/>
        <end position="533"/>
    </location>
</feature>
<feature type="compositionally biased region" description="Low complexity" evidence="1">
    <location>
        <begin position="347"/>
        <end position="356"/>
    </location>
</feature>
<keyword evidence="3" id="KW-0732">Signal</keyword>
<proteinExistence type="predicted"/>
<feature type="signal peptide" evidence="3">
    <location>
        <begin position="1"/>
        <end position="25"/>
    </location>
</feature>
<evidence type="ECO:0000256" key="1">
    <source>
        <dbReference type="SAM" id="MobiDB-lite"/>
    </source>
</evidence>
<feature type="region of interest" description="Disordered" evidence="1">
    <location>
        <begin position="210"/>
        <end position="362"/>
    </location>
</feature>
<comment type="caution">
    <text evidence="4">The sequence shown here is derived from an EMBL/GenBank/DDBJ whole genome shotgun (WGS) entry which is preliminary data.</text>
</comment>
<feature type="compositionally biased region" description="Basic and acidic residues" evidence="1">
    <location>
        <begin position="309"/>
        <end position="319"/>
    </location>
</feature>
<evidence type="ECO:0000256" key="3">
    <source>
        <dbReference type="SAM" id="SignalP"/>
    </source>
</evidence>
<name>A0ABR0ELG4_ZASCE</name>
<feature type="region of interest" description="Disordered" evidence="1">
    <location>
        <begin position="395"/>
        <end position="456"/>
    </location>
</feature>
<feature type="chain" id="PRO_5046305755" evidence="3">
    <location>
        <begin position="26"/>
        <end position="533"/>
    </location>
</feature>
<keyword evidence="5" id="KW-1185">Reference proteome</keyword>
<keyword evidence="2" id="KW-0812">Transmembrane</keyword>
<sequence length="533" mass="57833">MGRGGAIYLSYTALVLLSSIREASAGLWDVSIDLSPAPSPEDGPPFSAHASRDRSLLPYQIIGIVASYLGFVLILGTLLLTVGRAARKKALDGAEQSIEMSQSMGKPFDASPVQSRGSFQNWVQKKKGAAGSMKSGTSQQYGSPGMASVASFDPSVIQQQRQQQEEDMSRIYGAYFEYEEQKMRHAISTEEIDPSSPPDARQRPVLKLNPDLDRVQNMGSYPPQSPLSPTSQRSMRAIYPPSQQQPRGGPLSPTSSAPPQSPLRETRIARASSIGSGKTAGSEKGSSPSKLQKTIRGGIRNLKISGPYRRNDDNSDDARTPLSPQSFVDPPSAPEPPSNRADDSAITPTTAGTTRTVPYPYTHDERMEEIRDLPHPYPQRMGGPIYGNEAQILTDTASTRPDPTGPAPPSRRFKNASAASVDKPLPLRAYGSSRTLATQNQSPMSPSSYWMQGGDLRSPTKVTELELGTNRLAGIASPLRSAYEAPTPRTPFTPHFMTKAERKQKNKEEKALKGAITEEDQVADEKDLWSSGY</sequence>